<evidence type="ECO:0000256" key="3">
    <source>
        <dbReference type="ARBA" id="ARBA00022729"/>
    </source>
</evidence>
<evidence type="ECO:0000256" key="2">
    <source>
        <dbReference type="ARBA" id="ARBA00006275"/>
    </source>
</evidence>
<dbReference type="RefSeq" id="WP_117587354.1">
    <property type="nucleotide sequence ID" value="NZ_QRVA01000035.1"/>
</dbReference>
<dbReference type="InterPro" id="IPR012944">
    <property type="entry name" value="SusD_RagB_dom"/>
</dbReference>
<comment type="subcellular location">
    <subcellularLocation>
        <location evidence="1">Cell outer membrane</location>
    </subcellularLocation>
</comment>
<dbReference type="EMBL" id="QRVA01000035">
    <property type="protein sequence ID" value="RGS13120.1"/>
    <property type="molecule type" value="Genomic_DNA"/>
</dbReference>
<comment type="similarity">
    <text evidence="2">Belongs to the SusD family.</text>
</comment>
<protein>
    <submittedName>
        <fullName evidence="9">RagB/SusD family nutrient uptake outer membrane protein</fullName>
    </submittedName>
</protein>
<dbReference type="PROSITE" id="PS51257">
    <property type="entry name" value="PROKAR_LIPOPROTEIN"/>
    <property type="match status" value="1"/>
</dbReference>
<gene>
    <name evidence="9" type="ORF">DWY11_12115</name>
</gene>
<organism evidence="9 10">
    <name type="scientific">Segatella copri</name>
    <dbReference type="NCBI Taxonomy" id="165179"/>
    <lineage>
        <taxon>Bacteria</taxon>
        <taxon>Pseudomonadati</taxon>
        <taxon>Bacteroidota</taxon>
        <taxon>Bacteroidia</taxon>
        <taxon>Bacteroidales</taxon>
        <taxon>Prevotellaceae</taxon>
        <taxon>Segatella</taxon>
    </lineage>
</organism>
<evidence type="ECO:0000259" key="7">
    <source>
        <dbReference type="Pfam" id="PF07980"/>
    </source>
</evidence>
<proteinExistence type="inferred from homology"/>
<dbReference type="Pfam" id="PF14322">
    <property type="entry name" value="SusD-like_3"/>
    <property type="match status" value="1"/>
</dbReference>
<sequence>MNNKNIFKALLISGLLLGTTTSCSDFLDQQSPSEHTPDAVATSPYYTSLVLNKAYGELTEEGIYGQLMGITLGTNSDIELIDGQDASATSQTNSERGACNFNMVAGSWSKIQTTWDKLYEGIEYSNNVIELVNNFDTQSGNETKSNIKLMHRYRAEAITVRALLYFNLVRNFGDVPMKLEGTKTDLSNIYVGKTDRDEIMDSMIVELERAIPDLCWVGENSYTTERITKGYAHGLLAQIALQRAGWAIRESQKDGYETATENSDPTYPTQRPGAAERTKYYLLAQIHLNEIISKGIHQLNPSYENEWYLINQNKLDDKYYENLFEVALGVNRSGELGYTIGVRINGSSSRYGKKGNSSGKVKMTAPLFWSYDHKDQRRDITCVPYTLKETDGVMKESFDKNSPFGIYCGKWDIRKMSEEWRQAALGSTEKVCTGINFITLRYSQVLLMYAEVMNELNGNPDATTGGVNGLSARDALGLVHERAFADANKADAKAYVAGISSDKDAFFNAIVDENAWEFAGECVRKYELERWNLLSKKIDQFKADYEAQINEYPATLYYKTIKTATDVKIDMNSVCWYEAPENTADYEYVTWWGAEVTDKDQKNLKGKLPFISSYLNTTVKNRYLFPIATSSIADSQGKLSNSYGY</sequence>
<evidence type="ECO:0000256" key="6">
    <source>
        <dbReference type="SAM" id="SignalP"/>
    </source>
</evidence>
<dbReference type="Pfam" id="PF07980">
    <property type="entry name" value="SusD_RagB"/>
    <property type="match status" value="1"/>
</dbReference>
<evidence type="ECO:0000313" key="9">
    <source>
        <dbReference type="EMBL" id="RGS13120.1"/>
    </source>
</evidence>
<evidence type="ECO:0000256" key="1">
    <source>
        <dbReference type="ARBA" id="ARBA00004442"/>
    </source>
</evidence>
<evidence type="ECO:0000256" key="4">
    <source>
        <dbReference type="ARBA" id="ARBA00023136"/>
    </source>
</evidence>
<evidence type="ECO:0000313" key="10">
    <source>
        <dbReference type="Proteomes" id="UP000283872"/>
    </source>
</evidence>
<name>A0A3E5DZC9_9BACT</name>
<feature type="chain" id="PRO_5043182718" evidence="6">
    <location>
        <begin position="25"/>
        <end position="645"/>
    </location>
</feature>
<evidence type="ECO:0000259" key="8">
    <source>
        <dbReference type="Pfam" id="PF14322"/>
    </source>
</evidence>
<feature type="domain" description="RagB/SusD" evidence="7">
    <location>
        <begin position="409"/>
        <end position="645"/>
    </location>
</feature>
<dbReference type="SUPFAM" id="SSF48452">
    <property type="entry name" value="TPR-like"/>
    <property type="match status" value="1"/>
</dbReference>
<evidence type="ECO:0000256" key="5">
    <source>
        <dbReference type="ARBA" id="ARBA00023237"/>
    </source>
</evidence>
<keyword evidence="3 6" id="KW-0732">Signal</keyword>
<dbReference type="AlphaFoldDB" id="A0A3E5DZC9"/>
<accession>A0A3E5DZC9</accession>
<keyword evidence="4" id="KW-0472">Membrane</keyword>
<dbReference type="GO" id="GO:0009279">
    <property type="term" value="C:cell outer membrane"/>
    <property type="evidence" value="ECO:0007669"/>
    <property type="project" value="UniProtKB-SubCell"/>
</dbReference>
<dbReference type="InterPro" id="IPR033985">
    <property type="entry name" value="SusD-like_N"/>
</dbReference>
<feature type="signal peptide" evidence="6">
    <location>
        <begin position="1"/>
        <end position="24"/>
    </location>
</feature>
<dbReference type="InterPro" id="IPR011990">
    <property type="entry name" value="TPR-like_helical_dom_sf"/>
</dbReference>
<reference evidence="9 10" key="1">
    <citation type="submission" date="2018-08" db="EMBL/GenBank/DDBJ databases">
        <title>A genome reference for cultivated species of the human gut microbiota.</title>
        <authorList>
            <person name="Zou Y."/>
            <person name="Xue W."/>
            <person name="Luo G."/>
        </authorList>
    </citation>
    <scope>NUCLEOTIDE SEQUENCE [LARGE SCALE GENOMIC DNA]</scope>
    <source>
        <strain evidence="9 10">AF24-12</strain>
    </source>
</reference>
<keyword evidence="5" id="KW-0998">Cell outer membrane</keyword>
<dbReference type="Gene3D" id="1.25.40.390">
    <property type="match status" value="1"/>
</dbReference>
<comment type="caution">
    <text evidence="9">The sequence shown here is derived from an EMBL/GenBank/DDBJ whole genome shotgun (WGS) entry which is preliminary data.</text>
</comment>
<dbReference type="Proteomes" id="UP000283872">
    <property type="component" value="Unassembled WGS sequence"/>
</dbReference>
<feature type="domain" description="SusD-like N-terminal" evidence="8">
    <location>
        <begin position="73"/>
        <end position="241"/>
    </location>
</feature>